<reference evidence="4" key="1">
    <citation type="journal article" date="2019" name="Int. J. Syst. Evol. Microbiol.">
        <title>The Global Catalogue of Microorganisms (GCM) 10K type strain sequencing project: providing services to taxonomists for standard genome sequencing and annotation.</title>
        <authorList>
            <consortium name="The Broad Institute Genomics Platform"/>
            <consortium name="The Broad Institute Genome Sequencing Center for Infectious Disease"/>
            <person name="Wu L."/>
            <person name="Ma J."/>
        </authorList>
    </citation>
    <scope>NUCLEOTIDE SEQUENCE [LARGE SCALE GENOMIC DNA]</scope>
    <source>
        <strain evidence="4">CCUG 60023</strain>
    </source>
</reference>
<keyword evidence="1 3" id="KW-0378">Hydrolase</keyword>
<name>A0ABW3FDF7_9HYPH</name>
<keyword evidence="4" id="KW-1185">Reference proteome</keyword>
<protein>
    <submittedName>
        <fullName evidence="3">NUDIX hydrolase</fullName>
    </submittedName>
</protein>
<dbReference type="RefSeq" id="WP_377211580.1">
    <property type="nucleotide sequence ID" value="NZ_JBHTJV010000003.1"/>
</dbReference>
<proteinExistence type="predicted"/>
<dbReference type="InterPro" id="IPR015797">
    <property type="entry name" value="NUDIX_hydrolase-like_dom_sf"/>
</dbReference>
<evidence type="ECO:0000259" key="2">
    <source>
        <dbReference type="PROSITE" id="PS51462"/>
    </source>
</evidence>
<dbReference type="PRINTS" id="PR00502">
    <property type="entry name" value="NUDIXFAMILY"/>
</dbReference>
<dbReference type="PANTHER" id="PTHR43736:SF1">
    <property type="entry name" value="DIHYDRONEOPTERIN TRIPHOSPHATE DIPHOSPHATASE"/>
    <property type="match status" value="1"/>
</dbReference>
<organism evidence="3 4">
    <name type="scientific">Pseudahrensia aquimaris</name>
    <dbReference type="NCBI Taxonomy" id="744461"/>
    <lineage>
        <taxon>Bacteria</taxon>
        <taxon>Pseudomonadati</taxon>
        <taxon>Pseudomonadota</taxon>
        <taxon>Alphaproteobacteria</taxon>
        <taxon>Hyphomicrobiales</taxon>
        <taxon>Ahrensiaceae</taxon>
        <taxon>Pseudahrensia</taxon>
    </lineage>
</organism>
<sequence>MSSRHYPQAPLLGAAVAIWRGDHILLAKRTAGPSIGTWAMPGGLVEIGETVTQAAIREVKEETALDIVDPLFNRLHEIISLDEDDFVERHYVLAMFVARSDAGEAIAGDDAGAVAWFELEDLKGLHLTEHTITFAHESRKLLAALG</sequence>
<feature type="domain" description="Nudix hydrolase" evidence="2">
    <location>
        <begin position="9"/>
        <end position="140"/>
    </location>
</feature>
<dbReference type="SUPFAM" id="SSF55811">
    <property type="entry name" value="Nudix"/>
    <property type="match status" value="1"/>
</dbReference>
<dbReference type="Proteomes" id="UP001597101">
    <property type="component" value="Unassembled WGS sequence"/>
</dbReference>
<evidence type="ECO:0000313" key="4">
    <source>
        <dbReference type="Proteomes" id="UP001597101"/>
    </source>
</evidence>
<dbReference type="CDD" id="cd04673">
    <property type="entry name" value="NUDIX_ADPRase"/>
    <property type="match status" value="1"/>
</dbReference>
<dbReference type="InterPro" id="IPR000086">
    <property type="entry name" value="NUDIX_hydrolase_dom"/>
</dbReference>
<dbReference type="Gene3D" id="3.90.79.10">
    <property type="entry name" value="Nucleoside Triphosphate Pyrophosphohydrolase"/>
    <property type="match status" value="1"/>
</dbReference>
<comment type="caution">
    <text evidence="3">The sequence shown here is derived from an EMBL/GenBank/DDBJ whole genome shotgun (WGS) entry which is preliminary data.</text>
</comment>
<accession>A0ABW3FDF7</accession>
<gene>
    <name evidence="3" type="ORF">ACFQ14_04875</name>
</gene>
<dbReference type="GO" id="GO:0016787">
    <property type="term" value="F:hydrolase activity"/>
    <property type="evidence" value="ECO:0007669"/>
    <property type="project" value="UniProtKB-KW"/>
</dbReference>
<dbReference type="EMBL" id="JBHTJV010000003">
    <property type="protein sequence ID" value="MFD0915733.1"/>
    <property type="molecule type" value="Genomic_DNA"/>
</dbReference>
<evidence type="ECO:0000313" key="3">
    <source>
        <dbReference type="EMBL" id="MFD0915733.1"/>
    </source>
</evidence>
<dbReference type="PROSITE" id="PS51462">
    <property type="entry name" value="NUDIX"/>
    <property type="match status" value="1"/>
</dbReference>
<dbReference type="Pfam" id="PF00293">
    <property type="entry name" value="NUDIX"/>
    <property type="match status" value="1"/>
</dbReference>
<dbReference type="InterPro" id="IPR020476">
    <property type="entry name" value="Nudix_hydrolase"/>
</dbReference>
<evidence type="ECO:0000256" key="1">
    <source>
        <dbReference type="ARBA" id="ARBA00022801"/>
    </source>
</evidence>
<dbReference type="PANTHER" id="PTHR43736">
    <property type="entry name" value="ADP-RIBOSE PYROPHOSPHATASE"/>
    <property type="match status" value="1"/>
</dbReference>